<proteinExistence type="predicted"/>
<sequence>MSSLSLAPINVGVVGFGMSARVFHCPLLASSADYHLAAIVERRGERGKLCYPHVQTVKSLDDLLAIKEIELVIITTPNDTHFSYSRQVLLAGRNCVVEKPFAINESEARELVQIVQTSGKVLSVFQNRRWDGDFLTLKALLRENALGHVVEIESRFDRYRASKKPNAWREDGTFPGSGVLFDLGAHLFDQIVDLMGVPEYVTGTVRNERQIAGAPDDSFLVVLDYPAKNFKAVCRAGMLVRDRPPRFTVLGTRGTFTKHGLDVQEDQLKSGIVPGDEAYGREAPACFGMNHLPKRLDSLVRERYASAVAEGALLFSESVVYSQHELGVDFEVRYVPALAKRPSSKPSEKQARANFVNPFLPFDPRLHVAGIGSTHQLLLNKYCVAPNHLLITTSEFKQQGEPLTMSDFAAVTDTIGDLSQAHIVFYNSGEESGASQPHKHLQLLPMPDTMTTPPTVSIWLQSAPKEGQVCSSSDLPFANFGCRLAPDTALSPKGLHAAYSAALQRLLASYGDSVSYNMVLTPLALVLFPRARSGWQGVSINSLGMAGLVLCKSIEEMDLVKSSGALGILSQVGFPLKSASANADNS</sequence>
<gene>
    <name evidence="1" type="ORF">GGI18_000422</name>
</gene>
<evidence type="ECO:0000313" key="1">
    <source>
        <dbReference type="EMBL" id="KAJ2792402.1"/>
    </source>
</evidence>
<name>A0ACC1KPH1_9FUNG</name>
<keyword evidence="2" id="KW-1185">Reference proteome</keyword>
<evidence type="ECO:0000313" key="2">
    <source>
        <dbReference type="Proteomes" id="UP001140066"/>
    </source>
</evidence>
<reference evidence="1" key="1">
    <citation type="submission" date="2022-07" db="EMBL/GenBank/DDBJ databases">
        <title>Phylogenomic reconstructions and comparative analyses of Kickxellomycotina fungi.</title>
        <authorList>
            <person name="Reynolds N.K."/>
            <person name="Stajich J.E."/>
            <person name="Barry K."/>
            <person name="Grigoriev I.V."/>
            <person name="Crous P."/>
            <person name="Smith M.E."/>
        </authorList>
    </citation>
    <scope>NUCLEOTIDE SEQUENCE</scope>
    <source>
        <strain evidence="1">BCRC 34191</strain>
    </source>
</reference>
<accession>A0ACC1KPH1</accession>
<protein>
    <submittedName>
        <fullName evidence="1">Uncharacterized protein</fullName>
    </submittedName>
</protein>
<comment type="caution">
    <text evidence="1">The sequence shown here is derived from an EMBL/GenBank/DDBJ whole genome shotgun (WGS) entry which is preliminary data.</text>
</comment>
<dbReference type="Proteomes" id="UP001140066">
    <property type="component" value="Unassembled WGS sequence"/>
</dbReference>
<dbReference type="EMBL" id="JANBUK010000030">
    <property type="protein sequence ID" value="KAJ2792402.1"/>
    <property type="molecule type" value="Genomic_DNA"/>
</dbReference>
<organism evidence="1 2">
    <name type="scientific">Coemansia linderi</name>
    <dbReference type="NCBI Taxonomy" id="2663919"/>
    <lineage>
        <taxon>Eukaryota</taxon>
        <taxon>Fungi</taxon>
        <taxon>Fungi incertae sedis</taxon>
        <taxon>Zoopagomycota</taxon>
        <taxon>Kickxellomycotina</taxon>
        <taxon>Kickxellomycetes</taxon>
        <taxon>Kickxellales</taxon>
        <taxon>Kickxellaceae</taxon>
        <taxon>Coemansia</taxon>
    </lineage>
</organism>